<evidence type="ECO:0000259" key="9">
    <source>
        <dbReference type="PROSITE" id="PS50048"/>
    </source>
</evidence>
<dbReference type="GO" id="GO:0003677">
    <property type="term" value="F:DNA binding"/>
    <property type="evidence" value="ECO:0007669"/>
    <property type="project" value="UniProtKB-KW"/>
</dbReference>
<dbReference type="EMBL" id="AP024450">
    <property type="protein sequence ID" value="BCS30716.1"/>
    <property type="molecule type" value="Genomic_DNA"/>
</dbReference>
<dbReference type="InterPro" id="IPR050987">
    <property type="entry name" value="AtrR-like"/>
</dbReference>
<dbReference type="RefSeq" id="XP_041562902.1">
    <property type="nucleotide sequence ID" value="XM_041697364.1"/>
</dbReference>
<dbReference type="GeneID" id="64980713"/>
<dbReference type="GO" id="GO:0008270">
    <property type="term" value="F:zinc ion binding"/>
    <property type="evidence" value="ECO:0007669"/>
    <property type="project" value="InterPro"/>
</dbReference>
<evidence type="ECO:0000256" key="7">
    <source>
        <dbReference type="SAM" id="Coils"/>
    </source>
</evidence>
<sequence length="398" mass="43580">MNVPRTSAEPGQSQPQMAGETGSGRGRTVTTACERCRRRKIRCDGETPCATCRRFRISCVRIQKNDTQALEQRVRQLEAQIADFNTQGHNSGPFGLPSPQAWSPDVQFNVDFGSPGPAVAMDQSFSQFHPGSPSPLEIPSIQVVDYADSMSPVSPVSLSPSPMLRPLAPARPNPISDGLGAGLRPPSSGTAVSPPTTAIPSPNHGLMPYLSPRSLPAPSRSRSSSISSLGLDTDWASAPDLSVYGLTDTELESGIFEIPSTSPDSELQEPTRFEAETLIDKFFLQIQLAAYPLAHYPLDRFKLLEFLNIIHHQQAPTLGTVPDWSCSESMARFHVYMAMAVSLKMEKDERSSTLNLLQKCYRLALRETQEPSFWKQAFAQEAAVLFSLFAHASSQEYP</sequence>
<dbReference type="InterPro" id="IPR036864">
    <property type="entry name" value="Zn2-C6_fun-type_DNA-bd_sf"/>
</dbReference>
<feature type="region of interest" description="Disordered" evidence="8">
    <location>
        <begin position="151"/>
        <end position="229"/>
    </location>
</feature>
<dbReference type="PANTHER" id="PTHR46910:SF3">
    <property type="entry name" value="HALOTOLERANCE PROTEIN 9-RELATED"/>
    <property type="match status" value="1"/>
</dbReference>
<dbReference type="Gene3D" id="4.10.240.10">
    <property type="entry name" value="Zn(2)-C6 fungal-type DNA-binding domain"/>
    <property type="match status" value="1"/>
</dbReference>
<dbReference type="OrthoDB" id="9986881at2759"/>
<dbReference type="GO" id="GO:0000981">
    <property type="term" value="F:DNA-binding transcription factor activity, RNA polymerase II-specific"/>
    <property type="evidence" value="ECO:0007669"/>
    <property type="project" value="InterPro"/>
</dbReference>
<reference evidence="10" key="1">
    <citation type="submission" date="2021-01" db="EMBL/GenBank/DDBJ databases">
        <authorList>
            <consortium name="Aspergillus puulaauensis MK2 genome sequencing consortium"/>
            <person name="Kazuki M."/>
            <person name="Futagami T."/>
        </authorList>
    </citation>
    <scope>NUCLEOTIDE SEQUENCE</scope>
    <source>
        <strain evidence="10">MK2</strain>
    </source>
</reference>
<evidence type="ECO:0000256" key="6">
    <source>
        <dbReference type="ARBA" id="ARBA00023242"/>
    </source>
</evidence>
<keyword evidence="3" id="KW-0805">Transcription regulation</keyword>
<evidence type="ECO:0000313" key="10">
    <source>
        <dbReference type="EMBL" id="BCS30716.1"/>
    </source>
</evidence>
<keyword evidence="6" id="KW-0539">Nucleus</keyword>
<keyword evidence="11" id="KW-1185">Reference proteome</keyword>
<keyword evidence="2" id="KW-0479">Metal-binding</keyword>
<dbReference type="Proteomes" id="UP000654913">
    <property type="component" value="Chromosome 8"/>
</dbReference>
<evidence type="ECO:0000256" key="4">
    <source>
        <dbReference type="ARBA" id="ARBA00023125"/>
    </source>
</evidence>
<dbReference type="PROSITE" id="PS50048">
    <property type="entry name" value="ZN2_CY6_FUNGAL_2"/>
    <property type="match status" value="1"/>
</dbReference>
<keyword evidence="7" id="KW-0175">Coiled coil</keyword>
<dbReference type="GO" id="GO:0005634">
    <property type="term" value="C:nucleus"/>
    <property type="evidence" value="ECO:0007669"/>
    <property type="project" value="UniProtKB-SubCell"/>
</dbReference>
<evidence type="ECO:0000256" key="2">
    <source>
        <dbReference type="ARBA" id="ARBA00022723"/>
    </source>
</evidence>
<evidence type="ECO:0000256" key="8">
    <source>
        <dbReference type="SAM" id="MobiDB-lite"/>
    </source>
</evidence>
<dbReference type="KEGG" id="apuu:APUU_81019S"/>
<accession>A0A7R8ATR3</accession>
<feature type="compositionally biased region" description="Polar residues" evidence="8">
    <location>
        <begin position="187"/>
        <end position="200"/>
    </location>
</feature>
<name>A0A7R8ATR3_9EURO</name>
<feature type="region of interest" description="Disordered" evidence="8">
    <location>
        <begin position="1"/>
        <end position="31"/>
    </location>
</feature>
<dbReference type="InterPro" id="IPR001138">
    <property type="entry name" value="Zn2Cys6_DnaBD"/>
</dbReference>
<organism evidence="10 11">
    <name type="scientific">Aspergillus puulaauensis</name>
    <dbReference type="NCBI Taxonomy" id="1220207"/>
    <lineage>
        <taxon>Eukaryota</taxon>
        <taxon>Fungi</taxon>
        <taxon>Dikarya</taxon>
        <taxon>Ascomycota</taxon>
        <taxon>Pezizomycotina</taxon>
        <taxon>Eurotiomycetes</taxon>
        <taxon>Eurotiomycetidae</taxon>
        <taxon>Eurotiales</taxon>
        <taxon>Aspergillaceae</taxon>
        <taxon>Aspergillus</taxon>
    </lineage>
</organism>
<dbReference type="SUPFAM" id="SSF57701">
    <property type="entry name" value="Zn2/Cys6 DNA-binding domain"/>
    <property type="match status" value="1"/>
</dbReference>
<proteinExistence type="predicted"/>
<feature type="coiled-coil region" evidence="7">
    <location>
        <begin position="60"/>
        <end position="87"/>
    </location>
</feature>
<gene>
    <name evidence="10" type="ORF">APUU_81019S</name>
</gene>
<evidence type="ECO:0000313" key="11">
    <source>
        <dbReference type="Proteomes" id="UP000654913"/>
    </source>
</evidence>
<reference evidence="10" key="2">
    <citation type="submission" date="2021-02" db="EMBL/GenBank/DDBJ databases">
        <title>Aspergillus puulaauensis MK2 genome sequence.</title>
        <authorList>
            <person name="Futagami T."/>
            <person name="Mori K."/>
            <person name="Kadooka C."/>
            <person name="Tanaka T."/>
        </authorList>
    </citation>
    <scope>NUCLEOTIDE SEQUENCE</scope>
    <source>
        <strain evidence="10">MK2</strain>
    </source>
</reference>
<evidence type="ECO:0000256" key="3">
    <source>
        <dbReference type="ARBA" id="ARBA00023015"/>
    </source>
</evidence>
<keyword evidence="5" id="KW-0804">Transcription</keyword>
<dbReference type="SMART" id="SM00066">
    <property type="entry name" value="GAL4"/>
    <property type="match status" value="1"/>
</dbReference>
<evidence type="ECO:0000256" key="5">
    <source>
        <dbReference type="ARBA" id="ARBA00023163"/>
    </source>
</evidence>
<dbReference type="CDD" id="cd00067">
    <property type="entry name" value="GAL4"/>
    <property type="match status" value="1"/>
</dbReference>
<comment type="subcellular location">
    <subcellularLocation>
        <location evidence="1">Nucleus</location>
    </subcellularLocation>
</comment>
<dbReference type="Pfam" id="PF00172">
    <property type="entry name" value="Zn_clus"/>
    <property type="match status" value="1"/>
</dbReference>
<dbReference type="PROSITE" id="PS00463">
    <property type="entry name" value="ZN2_CY6_FUNGAL_1"/>
    <property type="match status" value="1"/>
</dbReference>
<feature type="domain" description="Zn(2)-C6 fungal-type" evidence="9">
    <location>
        <begin position="32"/>
        <end position="61"/>
    </location>
</feature>
<feature type="compositionally biased region" description="Low complexity" evidence="8">
    <location>
        <begin position="210"/>
        <end position="229"/>
    </location>
</feature>
<keyword evidence="4" id="KW-0238">DNA-binding</keyword>
<feature type="compositionally biased region" description="Low complexity" evidence="8">
    <location>
        <begin position="151"/>
        <end position="170"/>
    </location>
</feature>
<evidence type="ECO:0000256" key="1">
    <source>
        <dbReference type="ARBA" id="ARBA00004123"/>
    </source>
</evidence>
<protein>
    <recommendedName>
        <fullName evidence="9">Zn(2)-C6 fungal-type domain-containing protein</fullName>
    </recommendedName>
</protein>
<dbReference type="AlphaFoldDB" id="A0A7R8ATR3"/>
<dbReference type="PANTHER" id="PTHR46910">
    <property type="entry name" value="TRANSCRIPTION FACTOR PDR1"/>
    <property type="match status" value="1"/>
</dbReference>